<feature type="transmembrane region" description="Helical" evidence="1">
    <location>
        <begin position="191"/>
        <end position="215"/>
    </location>
</feature>
<feature type="transmembrane region" description="Helical" evidence="1">
    <location>
        <begin position="117"/>
        <end position="138"/>
    </location>
</feature>
<dbReference type="GO" id="GO:0009273">
    <property type="term" value="P:peptidoglycan-based cell wall biogenesis"/>
    <property type="evidence" value="ECO:0007669"/>
    <property type="project" value="TreeGrafter"/>
</dbReference>
<reference evidence="2 3" key="1">
    <citation type="submission" date="2019-02" db="EMBL/GenBank/DDBJ databases">
        <title>Deep-cultivation of Planctomycetes and their phenomic and genomic characterization uncovers novel biology.</title>
        <authorList>
            <person name="Wiegand S."/>
            <person name="Jogler M."/>
            <person name="Boedeker C."/>
            <person name="Pinto D."/>
            <person name="Vollmers J."/>
            <person name="Rivas-Marin E."/>
            <person name="Kohn T."/>
            <person name="Peeters S.H."/>
            <person name="Heuer A."/>
            <person name="Rast P."/>
            <person name="Oberbeckmann S."/>
            <person name="Bunk B."/>
            <person name="Jeske O."/>
            <person name="Meyerdierks A."/>
            <person name="Storesund J.E."/>
            <person name="Kallscheuer N."/>
            <person name="Luecker S."/>
            <person name="Lage O.M."/>
            <person name="Pohl T."/>
            <person name="Merkel B.J."/>
            <person name="Hornburger P."/>
            <person name="Mueller R.-W."/>
            <person name="Bruemmer F."/>
            <person name="Labrenz M."/>
            <person name="Spormann A.M."/>
            <person name="Op den Camp H."/>
            <person name="Overmann J."/>
            <person name="Amann R."/>
            <person name="Jetten M.S.M."/>
            <person name="Mascher T."/>
            <person name="Medema M.H."/>
            <person name="Devos D.P."/>
            <person name="Kaster A.-K."/>
            <person name="Ovreas L."/>
            <person name="Rohde M."/>
            <person name="Galperin M.Y."/>
            <person name="Jogler C."/>
        </authorList>
    </citation>
    <scope>NUCLEOTIDE SEQUENCE [LARGE SCALE GENOMIC DNA]</scope>
    <source>
        <strain evidence="2 3">Mal52</strain>
    </source>
</reference>
<dbReference type="EMBL" id="CP036276">
    <property type="protein sequence ID" value="QDU45084.1"/>
    <property type="molecule type" value="Genomic_DNA"/>
</dbReference>
<evidence type="ECO:0000313" key="2">
    <source>
        <dbReference type="EMBL" id="QDU45084.1"/>
    </source>
</evidence>
<gene>
    <name evidence="2" type="primary">cdsA_2</name>
    <name evidence="2" type="ORF">Mal52_35720</name>
</gene>
<dbReference type="KEGG" id="sdyn:Mal52_35720"/>
<evidence type="ECO:0000313" key="3">
    <source>
        <dbReference type="Proteomes" id="UP000319383"/>
    </source>
</evidence>
<dbReference type="GO" id="GO:0005886">
    <property type="term" value="C:plasma membrane"/>
    <property type="evidence" value="ECO:0007669"/>
    <property type="project" value="TreeGrafter"/>
</dbReference>
<keyword evidence="1" id="KW-1133">Transmembrane helix</keyword>
<keyword evidence="2" id="KW-0548">Nucleotidyltransferase</keyword>
<keyword evidence="1" id="KW-0812">Transmembrane</keyword>
<feature type="transmembrane region" description="Helical" evidence="1">
    <location>
        <begin position="262"/>
        <end position="281"/>
    </location>
</feature>
<dbReference type="Pfam" id="PF01148">
    <property type="entry name" value="CTP_transf_1"/>
    <property type="match status" value="1"/>
</dbReference>
<feature type="transmembrane region" description="Helical" evidence="1">
    <location>
        <begin position="236"/>
        <end position="256"/>
    </location>
</feature>
<evidence type="ECO:0000256" key="1">
    <source>
        <dbReference type="SAM" id="Phobius"/>
    </source>
</evidence>
<keyword evidence="2" id="KW-0808">Transferase</keyword>
<organism evidence="2 3">
    <name type="scientific">Symmachiella dynata</name>
    <dbReference type="NCBI Taxonomy" id="2527995"/>
    <lineage>
        <taxon>Bacteria</taxon>
        <taxon>Pseudomonadati</taxon>
        <taxon>Planctomycetota</taxon>
        <taxon>Planctomycetia</taxon>
        <taxon>Planctomycetales</taxon>
        <taxon>Planctomycetaceae</taxon>
        <taxon>Symmachiella</taxon>
    </lineage>
</organism>
<dbReference type="PANTHER" id="PTHR43535">
    <property type="entry name" value="PHOSPHATIDATE CYTIDYLYLTRANSFERASE"/>
    <property type="match status" value="1"/>
</dbReference>
<dbReference type="EC" id="2.7.7.41" evidence="2"/>
<dbReference type="AlphaFoldDB" id="A0A517ZRI4"/>
<name>A0A517ZRI4_9PLAN</name>
<keyword evidence="3" id="KW-1185">Reference proteome</keyword>
<dbReference type="Proteomes" id="UP000319383">
    <property type="component" value="Chromosome"/>
</dbReference>
<protein>
    <submittedName>
        <fullName evidence="2">Phosphatidate cytidylyltransferase</fullName>
        <ecNumber evidence="2">2.7.7.41</ecNumber>
    </submittedName>
</protein>
<proteinExistence type="predicted"/>
<sequence length="326" mass="36062">MHLFDHLTPEVRVALGGILGVLVVSSVLVFAVCKFRPQRDHSELVKRTRTWWIIAGLFGISLALPEWGFLCFLGFVSFLALKEYLSLIPTRRADRRVLFWAYLSIPLQFYWVHLSWYGMFIIFIPVYMFLLIPTRMVFTGRTEGFLCSAGVVHWGLMTTVFSLSHAAYLLVLKPVETGRAAPAWPSVEAALQPGPGLLIFLVVLTQLGDVAQFVWGKSLGRHKIAPNVSPGKTVEGFLGGVATTVVLAWLIGPRLTLMDAKWSLLAGLLIGVAGFLGDLSISAIKRDLGVKDSGSILPGHGGILDRADSLTYTAPLFFHFVYHLYF</sequence>
<dbReference type="GO" id="GO:0004605">
    <property type="term" value="F:phosphatidate cytidylyltransferase activity"/>
    <property type="evidence" value="ECO:0007669"/>
    <property type="project" value="UniProtKB-EC"/>
</dbReference>
<accession>A0A517ZRI4</accession>
<keyword evidence="1" id="KW-0472">Membrane</keyword>
<dbReference type="PANTHER" id="PTHR43535:SF1">
    <property type="entry name" value="PHOSPHATIDATE CYTIDYLYLTRANSFERASE"/>
    <property type="match status" value="1"/>
</dbReference>
<dbReference type="RefSeq" id="WP_145377433.1">
    <property type="nucleotide sequence ID" value="NZ_CP036276.1"/>
</dbReference>
<feature type="transmembrane region" description="Helical" evidence="1">
    <location>
        <begin position="145"/>
        <end position="171"/>
    </location>
</feature>
<feature type="transmembrane region" description="Helical" evidence="1">
    <location>
        <begin position="12"/>
        <end position="32"/>
    </location>
</feature>
<feature type="transmembrane region" description="Helical" evidence="1">
    <location>
        <begin position="52"/>
        <end position="81"/>
    </location>
</feature>